<evidence type="ECO:0000259" key="2">
    <source>
        <dbReference type="SMART" id="SM00605"/>
    </source>
</evidence>
<proteinExistence type="predicted"/>
<dbReference type="SMART" id="SM00605">
    <property type="entry name" value="CW"/>
    <property type="match status" value="1"/>
</dbReference>
<dbReference type="InterPro" id="IPR016187">
    <property type="entry name" value="CTDL_fold"/>
</dbReference>
<name>A0A8R1DR83_CAEJA</name>
<feature type="compositionally biased region" description="Basic and acidic residues" evidence="1">
    <location>
        <begin position="541"/>
        <end position="566"/>
    </location>
</feature>
<feature type="compositionally biased region" description="Basic residues" evidence="1">
    <location>
        <begin position="567"/>
        <end position="596"/>
    </location>
</feature>
<reference evidence="4" key="1">
    <citation type="submission" date="2010-08" db="EMBL/GenBank/DDBJ databases">
        <authorList>
            <consortium name="Caenorhabditis japonica Sequencing Consortium"/>
            <person name="Wilson R.K."/>
        </authorList>
    </citation>
    <scope>NUCLEOTIDE SEQUENCE [LARGE SCALE GENOMIC DNA]</scope>
    <source>
        <strain evidence="4">DF5081</strain>
    </source>
</reference>
<dbReference type="Proteomes" id="UP000005237">
    <property type="component" value="Unassembled WGS sequence"/>
</dbReference>
<dbReference type="AlphaFoldDB" id="A0A8R1DR83"/>
<dbReference type="SUPFAM" id="SSF56436">
    <property type="entry name" value="C-type lectin-like"/>
    <property type="match status" value="1"/>
</dbReference>
<protein>
    <submittedName>
        <fullName evidence="3">CW domain-containing protein</fullName>
    </submittedName>
</protein>
<reference evidence="3" key="2">
    <citation type="submission" date="2022-06" db="UniProtKB">
        <authorList>
            <consortium name="EnsemblMetazoa"/>
        </authorList>
    </citation>
    <scope>IDENTIFICATION</scope>
    <source>
        <strain evidence="3">DF5081</strain>
    </source>
</reference>
<feature type="compositionally biased region" description="Basic and acidic residues" evidence="1">
    <location>
        <begin position="507"/>
        <end position="520"/>
    </location>
</feature>
<dbReference type="PANTHER" id="PTHR47629">
    <property type="entry name" value="C-TYPE LECTIN-RELATED"/>
    <property type="match status" value="1"/>
</dbReference>
<evidence type="ECO:0000256" key="1">
    <source>
        <dbReference type="SAM" id="MobiDB-lite"/>
    </source>
</evidence>
<keyword evidence="4" id="KW-1185">Reference proteome</keyword>
<organism evidence="3 4">
    <name type="scientific">Caenorhabditis japonica</name>
    <dbReference type="NCBI Taxonomy" id="281687"/>
    <lineage>
        <taxon>Eukaryota</taxon>
        <taxon>Metazoa</taxon>
        <taxon>Ecdysozoa</taxon>
        <taxon>Nematoda</taxon>
        <taxon>Chromadorea</taxon>
        <taxon>Rhabditida</taxon>
        <taxon>Rhabditina</taxon>
        <taxon>Rhabditomorpha</taxon>
        <taxon>Rhabditoidea</taxon>
        <taxon>Rhabditidae</taxon>
        <taxon>Peloderinae</taxon>
        <taxon>Caenorhabditis</taxon>
    </lineage>
</organism>
<dbReference type="EnsemblMetazoa" id="CJA08552b.1">
    <property type="protein sequence ID" value="CJA08552b.1"/>
    <property type="gene ID" value="WBGene00127756"/>
</dbReference>
<feature type="compositionally biased region" description="Basic and acidic residues" evidence="1">
    <location>
        <begin position="605"/>
        <end position="615"/>
    </location>
</feature>
<accession>A0A8R1DR83</accession>
<evidence type="ECO:0000313" key="4">
    <source>
        <dbReference type="Proteomes" id="UP000005237"/>
    </source>
</evidence>
<feature type="region of interest" description="Disordered" evidence="1">
    <location>
        <begin position="491"/>
        <end position="631"/>
    </location>
</feature>
<dbReference type="Pfam" id="PF08277">
    <property type="entry name" value="PAN_3"/>
    <property type="match status" value="1"/>
</dbReference>
<feature type="compositionally biased region" description="Acidic residues" evidence="1">
    <location>
        <begin position="497"/>
        <end position="506"/>
    </location>
</feature>
<sequence length="631" mass="70404">MFVVVSIVLSTCDDSSYKKMTIMWGYPEVTTSQPSNTSISWDQCLLQCYQEDSCVLVHKTSFGCDLYRFNSISSARNPSPPYREDQIAFKTFLSTDTCPISPFVNTSTYSYHDDDRFVYSTTTTYSVDSNNDNIITFNYTTLECPIGSTVFPRGNISVCLSVKYFGNDTDYPYCANYSMASALCKKNGGILTGPLNTEEYNYFKNVSPSVTKIAPYSVGSIRIWLDGNSVNETRVWVMEDPTHNGDKAYQYSWPNPNSDGPGSALYLYTFPDALVDDYLLRRGSTTNLDTVTTLGSGYADLCKISFVFSQVPCGDRRSLWALYSSRVSPFGVTLVGVPVSCRLSLAATSAISTTDIDRIEGPLCAWIRWPGSLVGSLGWRIRCMLSPLVLDPRAHGFVGLARSLARLAGGFVARCPRWFWIRRDVVGRADVPRRAPCDWQDSCSCFWMDSCRACCSLVEDFCPVAELITSESMSCPVLVRPVRMPKIQPTSIPSLEMELESEETPADVEKEEKKTGKLEQDPVETSEDCTPPDAVAPRALADARKAVKEEAEGRRARKGDRGEARTHQRRARRRRGRPRRRPRTRRVPGVHLRPAHSRSGPGGSKDSKSGADVPRRNRRKSSSPKRSCPSR</sequence>
<feature type="domain" description="PAN-3" evidence="2">
    <location>
        <begin position="1"/>
        <end position="146"/>
    </location>
</feature>
<evidence type="ECO:0000313" key="3">
    <source>
        <dbReference type="EnsemblMetazoa" id="CJA08552b.1"/>
    </source>
</evidence>
<dbReference type="PANTHER" id="PTHR47629:SF6">
    <property type="entry name" value="CW DOMAIN-CONTAINING PROTEIN-RELATED"/>
    <property type="match status" value="1"/>
</dbReference>
<dbReference type="InterPro" id="IPR006583">
    <property type="entry name" value="PAN-3_domain"/>
</dbReference>